<evidence type="ECO:0000313" key="3">
    <source>
        <dbReference type="Proteomes" id="UP000248057"/>
    </source>
</evidence>
<organism evidence="2 3">
    <name type="scientific">Hungatella effluvii</name>
    <dbReference type="NCBI Taxonomy" id="1096246"/>
    <lineage>
        <taxon>Bacteria</taxon>
        <taxon>Bacillati</taxon>
        <taxon>Bacillota</taxon>
        <taxon>Clostridia</taxon>
        <taxon>Lachnospirales</taxon>
        <taxon>Lachnospiraceae</taxon>
        <taxon>Hungatella</taxon>
    </lineage>
</organism>
<sequence>MIYMLKGVFAECVRDFVTKGGTFITIYWSGVVDETDLFYLGGIMGLLHDLLGMI</sequence>
<dbReference type="CDD" id="cd03143">
    <property type="entry name" value="A4_beta-galactosidase_middle_domain"/>
    <property type="match status" value="1"/>
</dbReference>
<dbReference type="GO" id="GO:0004565">
    <property type="term" value="F:beta-galactosidase activity"/>
    <property type="evidence" value="ECO:0007669"/>
    <property type="project" value="InterPro"/>
</dbReference>
<evidence type="ECO:0000313" key="2">
    <source>
        <dbReference type="EMBL" id="PXX52021.1"/>
    </source>
</evidence>
<gene>
    <name evidence="2" type="ORF">DFR60_108106</name>
</gene>
<dbReference type="Gene3D" id="3.40.50.880">
    <property type="match status" value="1"/>
</dbReference>
<dbReference type="InterPro" id="IPR029062">
    <property type="entry name" value="Class_I_gatase-like"/>
</dbReference>
<dbReference type="SUPFAM" id="SSF52317">
    <property type="entry name" value="Class I glutamine amidotransferase-like"/>
    <property type="match status" value="1"/>
</dbReference>
<dbReference type="InterPro" id="IPR013738">
    <property type="entry name" value="Beta_galactosidase_Trimer"/>
</dbReference>
<proteinExistence type="predicted"/>
<reference evidence="2 3" key="1">
    <citation type="submission" date="2018-05" db="EMBL/GenBank/DDBJ databases">
        <title>Genomic Encyclopedia of Type Strains, Phase IV (KMG-IV): sequencing the most valuable type-strain genomes for metagenomic binning, comparative biology and taxonomic classification.</title>
        <authorList>
            <person name="Goeker M."/>
        </authorList>
    </citation>
    <scope>NUCLEOTIDE SEQUENCE [LARGE SCALE GENOMIC DNA]</scope>
    <source>
        <strain evidence="2 3">DSM 24995</strain>
    </source>
</reference>
<comment type="caution">
    <text evidence="2">The sequence shown here is derived from an EMBL/GenBank/DDBJ whole genome shotgun (WGS) entry which is preliminary data.</text>
</comment>
<dbReference type="Pfam" id="PF08532">
    <property type="entry name" value="Glyco_hydro_42M"/>
    <property type="match status" value="1"/>
</dbReference>
<feature type="domain" description="Beta-galactosidase trimerisation" evidence="1">
    <location>
        <begin position="1"/>
        <end position="53"/>
    </location>
</feature>
<name>A0A2V3Y1P4_9FIRM</name>
<dbReference type="Proteomes" id="UP000248057">
    <property type="component" value="Unassembled WGS sequence"/>
</dbReference>
<accession>A0A2V3Y1P4</accession>
<keyword evidence="3" id="KW-1185">Reference proteome</keyword>
<protein>
    <submittedName>
        <fullName evidence="2">Beta-galactosidase-like protein</fullName>
    </submittedName>
</protein>
<dbReference type="GO" id="GO:0005975">
    <property type="term" value="P:carbohydrate metabolic process"/>
    <property type="evidence" value="ECO:0007669"/>
    <property type="project" value="InterPro"/>
</dbReference>
<dbReference type="AlphaFoldDB" id="A0A2V3Y1P4"/>
<dbReference type="EMBL" id="QJKD01000008">
    <property type="protein sequence ID" value="PXX52021.1"/>
    <property type="molecule type" value="Genomic_DNA"/>
</dbReference>
<evidence type="ECO:0000259" key="1">
    <source>
        <dbReference type="Pfam" id="PF08532"/>
    </source>
</evidence>